<dbReference type="GO" id="GO:0009254">
    <property type="term" value="P:peptidoglycan turnover"/>
    <property type="evidence" value="ECO:0007669"/>
    <property type="project" value="TreeGrafter"/>
</dbReference>
<reference evidence="8" key="1">
    <citation type="submission" date="2019-02" db="EMBL/GenBank/DDBJ databases">
        <authorList>
            <person name="Pothier F.J."/>
        </authorList>
    </citation>
    <scope>NUCLEOTIDE SEQUENCE</scope>
    <source>
        <strain evidence="8">CI-1B</strain>
    </source>
</reference>
<dbReference type="InterPro" id="IPR017853">
    <property type="entry name" value="GH"/>
</dbReference>
<evidence type="ECO:0000256" key="1">
    <source>
        <dbReference type="ARBA" id="ARBA00001231"/>
    </source>
</evidence>
<dbReference type="OrthoDB" id="9786661at2"/>
<accession>A0A508TPS6</accession>
<dbReference type="PANTHER" id="PTHR30480">
    <property type="entry name" value="BETA-HEXOSAMINIDASE-RELATED"/>
    <property type="match status" value="1"/>
</dbReference>
<proteinExistence type="inferred from homology"/>
<dbReference type="Pfam" id="PF00933">
    <property type="entry name" value="Glyco_hydro_3"/>
    <property type="match status" value="1"/>
</dbReference>
<dbReference type="InterPro" id="IPR001764">
    <property type="entry name" value="Glyco_hydro_3_N"/>
</dbReference>
<protein>
    <recommendedName>
        <fullName evidence="3">beta-N-acetylhexosaminidase</fullName>
        <ecNumber evidence="3">3.2.1.52</ecNumber>
    </recommendedName>
</protein>
<evidence type="ECO:0000313" key="9">
    <source>
        <dbReference type="Proteomes" id="UP000328092"/>
    </source>
</evidence>
<dbReference type="EC" id="3.2.1.52" evidence="3"/>
<keyword evidence="6" id="KW-1133">Transmembrane helix</keyword>
<keyword evidence="9" id="KW-1185">Reference proteome</keyword>
<dbReference type="RefSeq" id="WP_139863164.1">
    <property type="nucleotide sequence ID" value="NZ_CAADFC020000028.1"/>
</dbReference>
<dbReference type="Gene3D" id="3.20.20.300">
    <property type="entry name" value="Glycoside hydrolase, family 3, N-terminal domain"/>
    <property type="match status" value="1"/>
</dbReference>
<keyword evidence="5 8" id="KW-0326">Glycosidase</keyword>
<dbReference type="GO" id="GO:0005975">
    <property type="term" value="P:carbohydrate metabolic process"/>
    <property type="evidence" value="ECO:0007669"/>
    <property type="project" value="InterPro"/>
</dbReference>
<evidence type="ECO:0000259" key="7">
    <source>
        <dbReference type="Pfam" id="PF00933"/>
    </source>
</evidence>
<feature type="transmembrane region" description="Helical" evidence="6">
    <location>
        <begin position="36"/>
        <end position="54"/>
    </location>
</feature>
<comment type="similarity">
    <text evidence="2">Belongs to the glycosyl hydrolase 3 family.</text>
</comment>
<keyword evidence="6" id="KW-0812">Transmembrane</keyword>
<comment type="catalytic activity">
    <reaction evidence="1">
        <text>Hydrolysis of terminal non-reducing N-acetyl-D-hexosamine residues in N-acetyl-beta-D-hexosaminides.</text>
        <dbReference type="EC" id="3.2.1.52"/>
    </reaction>
</comment>
<dbReference type="SUPFAM" id="SSF51445">
    <property type="entry name" value="(Trans)glycosidases"/>
    <property type="match status" value="1"/>
</dbReference>
<evidence type="ECO:0000256" key="5">
    <source>
        <dbReference type="ARBA" id="ARBA00023295"/>
    </source>
</evidence>
<dbReference type="InterPro" id="IPR050226">
    <property type="entry name" value="NagZ_Beta-hexosaminidase"/>
</dbReference>
<evidence type="ECO:0000256" key="3">
    <source>
        <dbReference type="ARBA" id="ARBA00012663"/>
    </source>
</evidence>
<name>A0A508TPS6_9BRAD</name>
<organism evidence="8 9">
    <name type="scientific">Bradyrhizobium ivorense</name>
    <dbReference type="NCBI Taxonomy" id="2511166"/>
    <lineage>
        <taxon>Bacteria</taxon>
        <taxon>Pseudomonadati</taxon>
        <taxon>Pseudomonadota</taxon>
        <taxon>Alphaproteobacteria</taxon>
        <taxon>Hyphomicrobiales</taxon>
        <taxon>Nitrobacteraceae</taxon>
        <taxon>Bradyrhizobium</taxon>
    </lineage>
</organism>
<dbReference type="EMBL" id="CAADFC020000028">
    <property type="protein sequence ID" value="VIO76487.1"/>
    <property type="molecule type" value="Genomic_DNA"/>
</dbReference>
<feature type="transmembrane region" description="Helical" evidence="6">
    <location>
        <begin position="66"/>
        <end position="87"/>
    </location>
</feature>
<dbReference type="InterPro" id="IPR036962">
    <property type="entry name" value="Glyco_hydro_3_N_sf"/>
</dbReference>
<evidence type="ECO:0000256" key="2">
    <source>
        <dbReference type="ARBA" id="ARBA00005336"/>
    </source>
</evidence>
<keyword evidence="6" id="KW-0472">Membrane</keyword>
<comment type="caution">
    <text evidence="8">The sequence shown here is derived from an EMBL/GenBank/DDBJ whole genome shotgun (WGS) entry which is preliminary data.</text>
</comment>
<dbReference type="PANTHER" id="PTHR30480:SF13">
    <property type="entry name" value="BETA-HEXOSAMINIDASE"/>
    <property type="match status" value="1"/>
</dbReference>
<keyword evidence="4 8" id="KW-0378">Hydrolase</keyword>
<feature type="domain" description="Glycoside hydrolase family 3 N-terminal" evidence="7">
    <location>
        <begin position="116"/>
        <end position="411"/>
    </location>
</feature>
<dbReference type="AlphaFoldDB" id="A0A508TPS6"/>
<evidence type="ECO:0000256" key="4">
    <source>
        <dbReference type="ARBA" id="ARBA00022801"/>
    </source>
</evidence>
<evidence type="ECO:0000313" key="8">
    <source>
        <dbReference type="EMBL" id="VIO76487.1"/>
    </source>
</evidence>
<evidence type="ECO:0000256" key="6">
    <source>
        <dbReference type="SAM" id="Phobius"/>
    </source>
</evidence>
<sequence length="434" mass="47247">MQIVKRIGVVLLWIAGPVFVFAGINNNDPYLVPLRGAGNCLLVAASAAAVLMLLRRDFLSRRGWSGRLLIVLWCLPLLGITVSRATLVLRERSILEAEPALARTLGQHFIVGYSSFDEVARLAERGLIAGVYVTRHNLAGRTADELKAEIAALQDKRRATGLPPLVVAADQEGGIVSHLALPLTRLPALASLAELSEDQQKAKAEEFGRIHGQELASLGINVNFAPVLDLRPEAKRNRLDFNTLISQRAISDDPAKVGTIASAYIRGLESAGIGATVKHFPGLGRVRADTHHFRADLDTPVDELEATDWRPFRDVLSTTNARLMVGHVAVSALDPGRPASHSKAVIDGLIRKRWNYQGIVMTDDLVMGAIYQHNVCTAVVEALNAGVDLLLVAYDGLQFYRLFACASDAAERNALDIAMLRASETRLRRARMVD</sequence>
<gene>
    <name evidence="8" type="ORF">CI1B_64920</name>
</gene>
<feature type="transmembrane region" description="Helical" evidence="6">
    <location>
        <begin position="7"/>
        <end position="24"/>
    </location>
</feature>
<dbReference type="Proteomes" id="UP000328092">
    <property type="component" value="Unassembled WGS sequence"/>
</dbReference>
<dbReference type="GO" id="GO:0004563">
    <property type="term" value="F:beta-N-acetylhexosaminidase activity"/>
    <property type="evidence" value="ECO:0007669"/>
    <property type="project" value="UniProtKB-EC"/>
</dbReference>